<protein>
    <submittedName>
        <fullName evidence="1">Uncharacterized protein</fullName>
    </submittedName>
</protein>
<comment type="caution">
    <text evidence="1">The sequence shown here is derived from an EMBL/GenBank/DDBJ whole genome shotgun (WGS) entry which is preliminary data.</text>
</comment>
<evidence type="ECO:0000313" key="1">
    <source>
        <dbReference type="EMBL" id="MPN54983.1"/>
    </source>
</evidence>
<name>A0A645J687_9ZZZZ</name>
<dbReference type="EMBL" id="VSSQ01123748">
    <property type="protein sequence ID" value="MPN54983.1"/>
    <property type="molecule type" value="Genomic_DNA"/>
</dbReference>
<proteinExistence type="predicted"/>
<accession>A0A645J687</accession>
<sequence>MPAQHAVQLIHDLRGAFTQHGDRLHKQSRGIHGILAGDMPPDCQAAGGFAAQHGIRLLQLL</sequence>
<dbReference type="AlphaFoldDB" id="A0A645J687"/>
<organism evidence="1">
    <name type="scientific">bioreactor metagenome</name>
    <dbReference type="NCBI Taxonomy" id="1076179"/>
    <lineage>
        <taxon>unclassified sequences</taxon>
        <taxon>metagenomes</taxon>
        <taxon>ecological metagenomes</taxon>
    </lineage>
</organism>
<gene>
    <name evidence="1" type="ORF">SDC9_202662</name>
</gene>
<reference evidence="1" key="1">
    <citation type="submission" date="2019-08" db="EMBL/GenBank/DDBJ databases">
        <authorList>
            <person name="Kucharzyk K."/>
            <person name="Murdoch R.W."/>
            <person name="Higgins S."/>
            <person name="Loffler F."/>
        </authorList>
    </citation>
    <scope>NUCLEOTIDE SEQUENCE</scope>
</reference>